<dbReference type="GeneID" id="28977170"/>
<dbReference type="GO" id="GO:0061982">
    <property type="term" value="P:meiosis I cell cycle process"/>
    <property type="evidence" value="ECO:0007669"/>
    <property type="project" value="UniProtKB-ARBA"/>
</dbReference>
<evidence type="ECO:0000313" key="6">
    <source>
        <dbReference type="Proteomes" id="UP000053890"/>
    </source>
</evidence>
<dbReference type="PANTHER" id="PTHR10073:SF52">
    <property type="entry name" value="MISMATCH REPAIR ENDONUCLEASE PMS2"/>
    <property type="match status" value="1"/>
</dbReference>
<dbReference type="FunFam" id="3.30.565.10:FF:000017">
    <property type="entry name" value="PMS1 homolog 1, mismatch repair system component"/>
    <property type="match status" value="1"/>
</dbReference>
<keyword evidence="2" id="KW-0227">DNA damage</keyword>
<dbReference type="InterPro" id="IPR038973">
    <property type="entry name" value="MutL/Mlh/Pms-like"/>
</dbReference>
<dbReference type="NCBIfam" id="TIGR00585">
    <property type="entry name" value="mutl"/>
    <property type="match status" value="1"/>
</dbReference>
<dbReference type="OrthoDB" id="10263226at2759"/>
<protein>
    <recommendedName>
        <fullName evidence="4">DNA mismatch repair protein S5 domain-containing protein</fullName>
    </recommendedName>
</protein>
<sequence length="364" mass="38909">AIDRTSVHRLTSGQVVVDLQTAGASPSPSVAWRESSSPLSSSSPNAVKELVENALDAGATSVDITFRDAGVESIEVKDNGKGIDQGDWEGIALKHHTSKLASFADLAAVATLGFRGEALSSLCGVANLSMVTSTASTAPMGTSLAFAHSGACTPLKKVARERGTTVKVERLFDRLPVRRKELVKNAQRELAKALALVQAYALVNVGVRFEARNVTKGCTLVQLKTTASTSLRTAFSYLFSPKDLPSLLDLDLTFDVTTEKSVMKLDGPTRSATTIHVKGLISKPSTGHGRTSGNRQFFYINGRPFQPAKVAKAVNEVYKSFNANQFPCIVADFQLAPDAYDVNVSPDKRTIFLHSEGNLIAALK</sequence>
<feature type="non-terminal residue" evidence="5">
    <location>
        <position position="364"/>
    </location>
</feature>
<dbReference type="InterPro" id="IPR036890">
    <property type="entry name" value="HATPase_C_sf"/>
</dbReference>
<feature type="region of interest" description="Disordered" evidence="3">
    <location>
        <begin position="24"/>
        <end position="44"/>
    </location>
</feature>
<dbReference type="InterPro" id="IPR014721">
    <property type="entry name" value="Ribsml_uS5_D2-typ_fold_subgr"/>
</dbReference>
<proteinExistence type="inferred from homology"/>
<dbReference type="SMART" id="SM01340">
    <property type="entry name" value="DNA_mis_repair"/>
    <property type="match status" value="1"/>
</dbReference>
<dbReference type="PANTHER" id="PTHR10073">
    <property type="entry name" value="DNA MISMATCH REPAIR PROTEIN MLH, PMS, MUTL"/>
    <property type="match status" value="1"/>
</dbReference>
<dbReference type="InterPro" id="IPR020568">
    <property type="entry name" value="Ribosomal_Su5_D2-typ_SF"/>
</dbReference>
<dbReference type="CDD" id="cd03484">
    <property type="entry name" value="MutL_Trans_hPMS_2_like"/>
    <property type="match status" value="1"/>
</dbReference>
<dbReference type="GO" id="GO:0032389">
    <property type="term" value="C:MutLalpha complex"/>
    <property type="evidence" value="ECO:0007669"/>
    <property type="project" value="TreeGrafter"/>
</dbReference>
<keyword evidence="6" id="KW-1185">Reference proteome</keyword>
<dbReference type="Gene3D" id="3.30.565.10">
    <property type="entry name" value="Histidine kinase-like ATPase, C-terminal domain"/>
    <property type="match status" value="1"/>
</dbReference>
<dbReference type="GO" id="GO:0140664">
    <property type="term" value="F:ATP-dependent DNA damage sensor activity"/>
    <property type="evidence" value="ECO:0007669"/>
    <property type="project" value="InterPro"/>
</dbReference>
<accession>A0A194S4W0</accession>
<feature type="compositionally biased region" description="Low complexity" evidence="3">
    <location>
        <begin position="35"/>
        <end position="44"/>
    </location>
</feature>
<evidence type="ECO:0000256" key="1">
    <source>
        <dbReference type="ARBA" id="ARBA00006082"/>
    </source>
</evidence>
<dbReference type="RefSeq" id="XP_018270500.1">
    <property type="nucleotide sequence ID" value="XM_018416722.1"/>
</dbReference>
<dbReference type="InterPro" id="IPR014762">
    <property type="entry name" value="DNA_mismatch_repair_CS"/>
</dbReference>
<dbReference type="GO" id="GO:0016887">
    <property type="term" value="F:ATP hydrolysis activity"/>
    <property type="evidence" value="ECO:0007669"/>
    <property type="project" value="InterPro"/>
</dbReference>
<dbReference type="Proteomes" id="UP000053890">
    <property type="component" value="Unassembled WGS sequence"/>
</dbReference>
<dbReference type="PROSITE" id="PS00058">
    <property type="entry name" value="DNA_MISMATCH_REPAIR_1"/>
    <property type="match status" value="1"/>
</dbReference>
<dbReference type="SUPFAM" id="SSF54211">
    <property type="entry name" value="Ribosomal protein S5 domain 2-like"/>
    <property type="match status" value="1"/>
</dbReference>
<organism evidence="5 6">
    <name type="scientific">Rhodotorula graminis (strain WP1)</name>
    <dbReference type="NCBI Taxonomy" id="578459"/>
    <lineage>
        <taxon>Eukaryota</taxon>
        <taxon>Fungi</taxon>
        <taxon>Dikarya</taxon>
        <taxon>Basidiomycota</taxon>
        <taxon>Pucciniomycotina</taxon>
        <taxon>Microbotryomycetes</taxon>
        <taxon>Sporidiobolales</taxon>
        <taxon>Sporidiobolaceae</taxon>
        <taxon>Rhodotorula</taxon>
    </lineage>
</organism>
<dbReference type="CDD" id="cd16926">
    <property type="entry name" value="HATPase_MutL-MLH-PMS-like"/>
    <property type="match status" value="1"/>
</dbReference>
<name>A0A194S4W0_RHOGW</name>
<dbReference type="EMBL" id="KQ474080">
    <property type="protein sequence ID" value="KPV74451.1"/>
    <property type="molecule type" value="Genomic_DNA"/>
</dbReference>
<evidence type="ECO:0000256" key="3">
    <source>
        <dbReference type="SAM" id="MobiDB-lite"/>
    </source>
</evidence>
<dbReference type="GO" id="GO:0006298">
    <property type="term" value="P:mismatch repair"/>
    <property type="evidence" value="ECO:0007669"/>
    <property type="project" value="InterPro"/>
</dbReference>
<dbReference type="InterPro" id="IPR013507">
    <property type="entry name" value="DNA_mismatch_S5_2-like"/>
</dbReference>
<dbReference type="STRING" id="578459.A0A194S4W0"/>
<evidence type="ECO:0000313" key="5">
    <source>
        <dbReference type="EMBL" id="KPV74451.1"/>
    </source>
</evidence>
<reference evidence="5 6" key="1">
    <citation type="journal article" date="2015" name="Front. Microbiol.">
        <title>Genome sequence of the plant growth promoting endophytic yeast Rhodotorula graminis WP1.</title>
        <authorList>
            <person name="Firrincieli A."/>
            <person name="Otillar R."/>
            <person name="Salamov A."/>
            <person name="Schmutz J."/>
            <person name="Khan Z."/>
            <person name="Redman R.S."/>
            <person name="Fleck N.D."/>
            <person name="Lindquist E."/>
            <person name="Grigoriev I.V."/>
            <person name="Doty S.L."/>
        </authorList>
    </citation>
    <scope>NUCLEOTIDE SEQUENCE [LARGE SCALE GENOMIC DNA]</scope>
    <source>
        <strain evidence="5 6">WP1</strain>
    </source>
</reference>
<dbReference type="OMA" id="NSKREFG"/>
<gene>
    <name evidence="5" type="ORF">RHOBADRAFT_532</name>
</gene>
<comment type="similarity">
    <text evidence="1">Belongs to the DNA mismatch repair MutL/HexB family.</text>
</comment>
<dbReference type="GO" id="GO:0005524">
    <property type="term" value="F:ATP binding"/>
    <property type="evidence" value="ECO:0007669"/>
    <property type="project" value="InterPro"/>
</dbReference>
<dbReference type="GO" id="GO:0030983">
    <property type="term" value="F:mismatched DNA binding"/>
    <property type="evidence" value="ECO:0007669"/>
    <property type="project" value="InterPro"/>
</dbReference>
<dbReference type="Pfam" id="PF01119">
    <property type="entry name" value="DNA_mis_repair"/>
    <property type="match status" value="1"/>
</dbReference>
<feature type="domain" description="DNA mismatch repair protein S5" evidence="4">
    <location>
        <begin position="235"/>
        <end position="364"/>
    </location>
</feature>
<dbReference type="InterPro" id="IPR002099">
    <property type="entry name" value="MutL/Mlh/PMS"/>
</dbReference>
<evidence type="ECO:0000256" key="2">
    <source>
        <dbReference type="ARBA" id="ARBA00022763"/>
    </source>
</evidence>
<dbReference type="Pfam" id="PF13589">
    <property type="entry name" value="HATPase_c_3"/>
    <property type="match status" value="1"/>
</dbReference>
<feature type="non-terminal residue" evidence="5">
    <location>
        <position position="1"/>
    </location>
</feature>
<dbReference type="Gene3D" id="3.30.230.10">
    <property type="match status" value="1"/>
</dbReference>
<evidence type="ECO:0000259" key="4">
    <source>
        <dbReference type="SMART" id="SM01340"/>
    </source>
</evidence>
<dbReference type="SUPFAM" id="SSF55874">
    <property type="entry name" value="ATPase domain of HSP90 chaperone/DNA topoisomerase II/histidine kinase"/>
    <property type="match status" value="1"/>
</dbReference>
<dbReference type="AlphaFoldDB" id="A0A194S4W0"/>